<dbReference type="Proteomes" id="UP001291623">
    <property type="component" value="Unassembled WGS sequence"/>
</dbReference>
<protein>
    <recommendedName>
        <fullName evidence="4">AIG1-type G domain-containing protein</fullName>
    </recommendedName>
</protein>
<dbReference type="Gene3D" id="3.40.50.300">
    <property type="entry name" value="P-loop containing nucleotide triphosphate hydrolases"/>
    <property type="match status" value="1"/>
</dbReference>
<gene>
    <name evidence="2" type="ORF">RND71_005793</name>
</gene>
<evidence type="ECO:0000313" key="3">
    <source>
        <dbReference type="Proteomes" id="UP001291623"/>
    </source>
</evidence>
<feature type="region of interest" description="Disordered" evidence="1">
    <location>
        <begin position="152"/>
        <end position="178"/>
    </location>
</feature>
<comment type="caution">
    <text evidence="2">The sequence shown here is derived from an EMBL/GenBank/DDBJ whole genome shotgun (WGS) entry which is preliminary data.</text>
</comment>
<dbReference type="AlphaFoldDB" id="A0AAE1VSP4"/>
<proteinExistence type="predicted"/>
<sequence>MLTTEPFNGSNKNEEQMDGPIDDAAPIAQIGRSCVKGVIGAVQISQDIEEQKDVLSCDATDLKGEESPAVALVNSNGKVHEYAEEQKDVLSSDVLTGKDSPAMGPLDLSDMPDEQKDSRVVGLGNLINKVQLYMEEQKDVLSSDQILNEAGSARDLSSSSGSSITRTPPPARPAGLGRAAPLLEPAPRVVQQARVNGTASPVQNQHVDESTNGESEEYDETRFKFLRLAHRLGKTPHNVVVAQQLEAAGHDALDFSCTIMVIGETCIRKRNYGLVIDTPRLLPCWEDQWRNEKILHSVKRFIRKTPPDIVLYLDRLDMQSRDYGVMPLLRNIAQVFGPSIWFNAIVILTHAASAPPEGSNESTNRAGQRVLPNGQVWKPHLLLLSFASKILAEANTLMKSQALLRKPYSLSLSYLIDRFSISLSDPLRLGLGPSPTSQVAFVFR</sequence>
<dbReference type="InterPro" id="IPR027417">
    <property type="entry name" value="P-loop_NTPase"/>
</dbReference>
<evidence type="ECO:0000313" key="2">
    <source>
        <dbReference type="EMBL" id="KAK4375116.1"/>
    </source>
</evidence>
<dbReference type="EMBL" id="JAVYJV010000003">
    <property type="protein sequence ID" value="KAK4375116.1"/>
    <property type="molecule type" value="Genomic_DNA"/>
</dbReference>
<keyword evidence="3" id="KW-1185">Reference proteome</keyword>
<feature type="region of interest" description="Disordered" evidence="1">
    <location>
        <begin position="1"/>
        <end position="21"/>
    </location>
</feature>
<organism evidence="2 3">
    <name type="scientific">Anisodus tanguticus</name>
    <dbReference type="NCBI Taxonomy" id="243964"/>
    <lineage>
        <taxon>Eukaryota</taxon>
        <taxon>Viridiplantae</taxon>
        <taxon>Streptophyta</taxon>
        <taxon>Embryophyta</taxon>
        <taxon>Tracheophyta</taxon>
        <taxon>Spermatophyta</taxon>
        <taxon>Magnoliopsida</taxon>
        <taxon>eudicotyledons</taxon>
        <taxon>Gunneridae</taxon>
        <taxon>Pentapetalae</taxon>
        <taxon>asterids</taxon>
        <taxon>lamiids</taxon>
        <taxon>Solanales</taxon>
        <taxon>Solanaceae</taxon>
        <taxon>Solanoideae</taxon>
        <taxon>Hyoscyameae</taxon>
        <taxon>Anisodus</taxon>
    </lineage>
</organism>
<reference evidence="2" key="1">
    <citation type="submission" date="2023-12" db="EMBL/GenBank/DDBJ databases">
        <title>Genome assembly of Anisodus tanguticus.</title>
        <authorList>
            <person name="Wang Y.-J."/>
        </authorList>
    </citation>
    <scope>NUCLEOTIDE SEQUENCE</scope>
    <source>
        <strain evidence="2">KB-2021</strain>
        <tissue evidence="2">Leaf</tissue>
    </source>
</reference>
<name>A0AAE1VSP4_9SOLA</name>
<accession>A0AAE1VSP4</accession>
<feature type="region of interest" description="Disordered" evidence="1">
    <location>
        <begin position="94"/>
        <end position="113"/>
    </location>
</feature>
<evidence type="ECO:0008006" key="4">
    <source>
        <dbReference type="Google" id="ProtNLM"/>
    </source>
</evidence>
<feature type="compositionally biased region" description="Polar residues" evidence="1">
    <location>
        <begin position="1"/>
        <end position="11"/>
    </location>
</feature>
<evidence type="ECO:0000256" key="1">
    <source>
        <dbReference type="SAM" id="MobiDB-lite"/>
    </source>
</evidence>